<dbReference type="RefSeq" id="WP_010879802.1">
    <property type="nucleotide sequence ID" value="NZ_CP006577.1"/>
</dbReference>
<dbReference type="InterPro" id="IPR029069">
    <property type="entry name" value="HotDog_dom_sf"/>
</dbReference>
<dbReference type="InterPro" id="IPR052342">
    <property type="entry name" value="MCH/BMMD"/>
</dbReference>
<dbReference type="EMBL" id="CP006577">
    <property type="protein sequence ID" value="AIG99323.1"/>
    <property type="molecule type" value="Genomic_DNA"/>
</dbReference>
<dbReference type="KEGG" id="afg:AFULGI_00026130"/>
<dbReference type="AlphaFoldDB" id="A0A075WP21"/>
<dbReference type="GeneID" id="24796078"/>
<reference evidence="2 3" key="1">
    <citation type="submission" date="2013-07" db="EMBL/GenBank/DDBJ databases">
        <title>Genome of Archaeoglobus fulgidus.</title>
        <authorList>
            <person name="Fiebig A."/>
            <person name="Birkeland N.-K."/>
        </authorList>
    </citation>
    <scope>NUCLEOTIDE SEQUENCE [LARGE SCALE GENOMIC DNA]</scope>
    <source>
        <strain evidence="2 3">DSM 8774</strain>
    </source>
</reference>
<dbReference type="Proteomes" id="UP000028501">
    <property type="component" value="Chromosome"/>
</dbReference>
<evidence type="ECO:0000313" key="3">
    <source>
        <dbReference type="Proteomes" id="UP000028501"/>
    </source>
</evidence>
<organism evidence="2 3">
    <name type="scientific">Archaeoglobus fulgidus DSM 8774</name>
    <dbReference type="NCBI Taxonomy" id="1344584"/>
    <lineage>
        <taxon>Archaea</taxon>
        <taxon>Methanobacteriati</taxon>
        <taxon>Methanobacteriota</taxon>
        <taxon>Archaeoglobi</taxon>
        <taxon>Archaeoglobales</taxon>
        <taxon>Archaeoglobaceae</taxon>
        <taxon>Archaeoglobus</taxon>
    </lineage>
</organism>
<feature type="domain" description="MaoC-like" evidence="1">
    <location>
        <begin position="11"/>
        <end position="123"/>
    </location>
</feature>
<name>A0A075WP21_ARCFL</name>
<evidence type="ECO:0000313" key="2">
    <source>
        <dbReference type="EMBL" id="AIG99323.1"/>
    </source>
</evidence>
<dbReference type="Gene3D" id="3.10.129.10">
    <property type="entry name" value="Hotdog Thioesterase"/>
    <property type="match status" value="1"/>
</dbReference>
<gene>
    <name evidence="2" type="ORF">AFULGI_00026130</name>
</gene>
<sequence>MKNLYFEDFEIGMKVESAARTVTEADIVMFASLSGDWNPIHTDAEFAKKTIFGQRVAHGLLTLSVVAGLLVRLGLTERTIVAFYGIDKLRFTNPVFIGDTIRAVLEVVGKEDKEGKPYGVVVYDIKGVNQRGEVVITYTSRAAILKRRPQA</sequence>
<dbReference type="SUPFAM" id="SSF54637">
    <property type="entry name" value="Thioesterase/thiol ester dehydrase-isomerase"/>
    <property type="match status" value="1"/>
</dbReference>
<evidence type="ECO:0000259" key="1">
    <source>
        <dbReference type="Pfam" id="PF01575"/>
    </source>
</evidence>
<dbReference type="CDD" id="cd03446">
    <property type="entry name" value="MaoC_like"/>
    <property type="match status" value="1"/>
</dbReference>
<proteinExistence type="predicted"/>
<dbReference type="PANTHER" id="PTHR43664">
    <property type="entry name" value="MONOAMINE OXIDASE-RELATED"/>
    <property type="match status" value="1"/>
</dbReference>
<dbReference type="Pfam" id="PF01575">
    <property type="entry name" value="MaoC_dehydratas"/>
    <property type="match status" value="1"/>
</dbReference>
<accession>A0A075WP21</accession>
<dbReference type="InterPro" id="IPR002539">
    <property type="entry name" value="MaoC-like_dom"/>
</dbReference>
<dbReference type="HOGENOM" id="CLU_094876_0_0_2"/>
<protein>
    <submittedName>
        <fullName evidence="2">Acyl dehydratase</fullName>
    </submittedName>
</protein>
<dbReference type="PANTHER" id="PTHR43664:SF1">
    <property type="entry name" value="BETA-METHYLMALYL-COA DEHYDRATASE"/>
    <property type="match status" value="1"/>
</dbReference>